<dbReference type="InterPro" id="IPR001131">
    <property type="entry name" value="Peptidase_M24B_aminopep-P_CS"/>
</dbReference>
<evidence type="ECO:0000256" key="3">
    <source>
        <dbReference type="ARBA" id="ARBA00022801"/>
    </source>
</evidence>
<evidence type="ECO:0000256" key="6">
    <source>
        <dbReference type="ARBA" id="ARBA00023211"/>
    </source>
</evidence>
<dbReference type="GO" id="GO:0005829">
    <property type="term" value="C:cytosol"/>
    <property type="evidence" value="ECO:0007669"/>
    <property type="project" value="TreeGrafter"/>
</dbReference>
<feature type="binding site" evidence="7">
    <location>
        <position position="241"/>
    </location>
    <ligand>
        <name>Mn(2+)</name>
        <dbReference type="ChEBI" id="CHEBI:29035"/>
        <label>2</label>
    </ligand>
</feature>
<dbReference type="InterPro" id="IPR048819">
    <property type="entry name" value="PepQ_N"/>
</dbReference>
<dbReference type="Gene3D" id="3.40.350.10">
    <property type="entry name" value="Creatinase/prolidase N-terminal domain"/>
    <property type="match status" value="1"/>
</dbReference>
<dbReference type="InterPro" id="IPR022846">
    <property type="entry name" value="X_Pro_dipept"/>
</dbReference>
<protein>
    <recommendedName>
        <fullName evidence="7">Xaa-Pro dipeptidase</fullName>
        <shortName evidence="7">X-Pro dipeptidase</shortName>
        <ecNumber evidence="7">3.4.13.9</ecNumber>
    </recommendedName>
    <alternativeName>
        <fullName evidence="7">Imidodipeptidase</fullName>
    </alternativeName>
    <alternativeName>
        <fullName evidence="7">Proline dipeptidase</fullName>
        <shortName evidence="7">Prolidase</shortName>
    </alternativeName>
</protein>
<dbReference type="GO" id="GO:0046872">
    <property type="term" value="F:metal ion binding"/>
    <property type="evidence" value="ECO:0007669"/>
    <property type="project" value="UniProtKB-KW"/>
</dbReference>
<keyword evidence="3 7" id="KW-0378">Hydrolase</keyword>
<dbReference type="NCBIfam" id="NF010133">
    <property type="entry name" value="PRK13607.1"/>
    <property type="match status" value="1"/>
</dbReference>
<evidence type="ECO:0000256" key="2">
    <source>
        <dbReference type="ARBA" id="ARBA00022723"/>
    </source>
</evidence>
<dbReference type="EC" id="3.4.13.9" evidence="7"/>
<feature type="binding site" evidence="7">
    <location>
        <position position="332"/>
    </location>
    <ligand>
        <name>Mn(2+)</name>
        <dbReference type="ChEBI" id="CHEBI:29035"/>
        <label>1</label>
    </ligand>
</feature>
<gene>
    <name evidence="7 10" type="primary">pepQ</name>
    <name evidence="10" type="ORF">FU658_06925</name>
</gene>
<reference evidence="10 11" key="1">
    <citation type="submission" date="2019-08" db="EMBL/GenBank/DDBJ databases">
        <authorList>
            <person name="Karlyshev A.V."/>
        </authorList>
    </citation>
    <scope>NUCLEOTIDE SEQUENCE [LARGE SCALE GENOMIC DNA]</scope>
    <source>
        <strain evidence="10 11">Alg18-2.2</strain>
    </source>
</reference>
<dbReference type="Pfam" id="PF21216">
    <property type="entry name" value="PepQ_N"/>
    <property type="match status" value="1"/>
</dbReference>
<dbReference type="InterPro" id="IPR036005">
    <property type="entry name" value="Creatinase/aminopeptidase-like"/>
</dbReference>
<dbReference type="InterPro" id="IPR000994">
    <property type="entry name" value="Pept_M24"/>
</dbReference>
<feature type="binding site" evidence="7">
    <location>
        <position position="252"/>
    </location>
    <ligand>
        <name>Mn(2+)</name>
        <dbReference type="ChEBI" id="CHEBI:29035"/>
        <label>2</label>
    </ligand>
</feature>
<comment type="similarity">
    <text evidence="7">Belongs to the peptidase M24B family. Bacterial-type prolidase subfamily.</text>
</comment>
<name>A0A5C8KP19_9GAMM</name>
<dbReference type="HAMAP" id="MF_01279">
    <property type="entry name" value="X_Pro_dipeptid"/>
    <property type="match status" value="1"/>
</dbReference>
<dbReference type="PANTHER" id="PTHR43226:SF8">
    <property type="entry name" value="XAA-PRO DIPEPTIDASE"/>
    <property type="match status" value="1"/>
</dbReference>
<feature type="domain" description="Peptidase M24" evidence="8">
    <location>
        <begin position="164"/>
        <end position="423"/>
    </location>
</feature>
<comment type="function">
    <text evidence="7">Splits dipeptides with a prolyl residue in the C-terminal position.</text>
</comment>
<dbReference type="AlphaFoldDB" id="A0A5C8KP19"/>
<dbReference type="GO" id="GO:0006508">
    <property type="term" value="P:proteolysis"/>
    <property type="evidence" value="ECO:0007669"/>
    <property type="project" value="UniProtKB-KW"/>
</dbReference>
<dbReference type="GO" id="GO:0004177">
    <property type="term" value="F:aminopeptidase activity"/>
    <property type="evidence" value="ECO:0007669"/>
    <property type="project" value="TreeGrafter"/>
</dbReference>
<dbReference type="GO" id="GO:0008235">
    <property type="term" value="F:metalloexopeptidase activity"/>
    <property type="evidence" value="ECO:0007669"/>
    <property type="project" value="UniProtKB-UniRule"/>
</dbReference>
<dbReference type="PANTHER" id="PTHR43226">
    <property type="entry name" value="XAA-PRO AMINOPEPTIDASE 3"/>
    <property type="match status" value="1"/>
</dbReference>
<keyword evidence="5 7" id="KW-0482">Metalloprotease</keyword>
<keyword evidence="6 7" id="KW-0464">Manganese</keyword>
<evidence type="ECO:0000259" key="9">
    <source>
        <dbReference type="Pfam" id="PF21216"/>
    </source>
</evidence>
<keyword evidence="4 7" id="KW-0224">Dipeptidase</keyword>
<keyword evidence="1 7" id="KW-0645">Protease</keyword>
<dbReference type="EMBL" id="VRTS01000004">
    <property type="protein sequence ID" value="TXK62502.1"/>
    <property type="molecule type" value="Genomic_DNA"/>
</dbReference>
<sequence length="437" mass="48324">MPQSHAKRYPEHLHRVRASADRALEEAGFDHLLVGAGIEKFSFLDDRPYPFRPNPHFKHWLPLTAHPGCWIAYTPGRRPVLVYVQPDDFWHLPPEAPEGYWAEHFDIRIVRNARDAAQHLPTGRCAVVAEADAAIPGVTPNNPERLLARLHWDRATKSEYEIGLMREANARAVKGHAAARRAFSEGGSELEIHRAYLAATGHSDHDLPYQSIVGLNEHGAVLHYQHHRADKPGTSRSLLIDAGADVGGYCADITRTWGNGDERFQALVDAVDSEQRALVDGVRPGRDYAQLHLECHQRLGGVLERLGIVRMAPHDQVEAGITTRFFPHGLGHFIGLQVHDVGGHLAGPEGGLRERPADHPFLRLTRPLEAGHAVTIEPGIYFIDSFLADLAAGPHKDVVDWGLVDELKPFGGVRIEDDVVCTEAAPENLSRDAFAAL</sequence>
<keyword evidence="2 7" id="KW-0479">Metal-binding</keyword>
<comment type="cofactor">
    <cofactor evidence="7">
        <name>Mn(2+)</name>
        <dbReference type="ChEBI" id="CHEBI:29035"/>
    </cofactor>
    <text evidence="7">Binds 2 manganese ions per subunit.</text>
</comment>
<evidence type="ECO:0000256" key="1">
    <source>
        <dbReference type="ARBA" id="ARBA00022670"/>
    </source>
</evidence>
<organism evidence="10 11">
    <name type="scientific">Alkalisalibacterium limincola</name>
    <dbReference type="NCBI Taxonomy" id="2699169"/>
    <lineage>
        <taxon>Bacteria</taxon>
        <taxon>Pseudomonadati</taxon>
        <taxon>Pseudomonadota</taxon>
        <taxon>Gammaproteobacteria</taxon>
        <taxon>Lysobacterales</taxon>
        <taxon>Lysobacteraceae</taxon>
        <taxon>Alkalisalibacterium</taxon>
    </lineage>
</organism>
<feature type="binding site" evidence="7">
    <location>
        <position position="377"/>
    </location>
    <ligand>
        <name>Mn(2+)</name>
        <dbReference type="ChEBI" id="CHEBI:29035"/>
        <label>1</label>
    </ligand>
</feature>
<dbReference type="OrthoDB" id="9806388at2"/>
<accession>A0A5C8KP19</accession>
<feature type="binding site" evidence="7">
    <location>
        <position position="252"/>
    </location>
    <ligand>
        <name>Mn(2+)</name>
        <dbReference type="ChEBI" id="CHEBI:29035"/>
        <label>1</label>
    </ligand>
</feature>
<evidence type="ECO:0000313" key="10">
    <source>
        <dbReference type="EMBL" id="TXK62502.1"/>
    </source>
</evidence>
<comment type="caution">
    <text evidence="10">The sequence shown here is derived from an EMBL/GenBank/DDBJ whole genome shotgun (WGS) entry which is preliminary data.</text>
</comment>
<dbReference type="GO" id="GO:0016795">
    <property type="term" value="F:phosphoric triester hydrolase activity"/>
    <property type="evidence" value="ECO:0007669"/>
    <property type="project" value="InterPro"/>
</dbReference>
<evidence type="ECO:0000313" key="11">
    <source>
        <dbReference type="Proteomes" id="UP000321248"/>
    </source>
</evidence>
<comment type="catalytic activity">
    <reaction evidence="7">
        <text>Xaa-L-Pro dipeptide + H2O = an L-alpha-amino acid + L-proline</text>
        <dbReference type="Rhea" id="RHEA:76407"/>
        <dbReference type="ChEBI" id="CHEBI:15377"/>
        <dbReference type="ChEBI" id="CHEBI:59869"/>
        <dbReference type="ChEBI" id="CHEBI:60039"/>
        <dbReference type="ChEBI" id="CHEBI:195196"/>
        <dbReference type="EC" id="3.4.13.9"/>
    </reaction>
</comment>
<dbReference type="Proteomes" id="UP000321248">
    <property type="component" value="Unassembled WGS sequence"/>
</dbReference>
<dbReference type="Gene3D" id="3.90.230.10">
    <property type="entry name" value="Creatinase/methionine aminopeptidase superfamily"/>
    <property type="match status" value="1"/>
</dbReference>
<evidence type="ECO:0000259" key="8">
    <source>
        <dbReference type="Pfam" id="PF00557"/>
    </source>
</evidence>
<dbReference type="Pfam" id="PF00557">
    <property type="entry name" value="Peptidase_M24"/>
    <property type="match status" value="1"/>
</dbReference>
<proteinExistence type="inferred from homology"/>
<feature type="domain" description="Xaa-Pro dipeptidase N-terminal" evidence="9">
    <location>
        <begin position="8"/>
        <end position="152"/>
    </location>
</feature>
<dbReference type="SUPFAM" id="SSF55920">
    <property type="entry name" value="Creatinase/aminopeptidase"/>
    <property type="match status" value="1"/>
</dbReference>
<dbReference type="PROSITE" id="PS00491">
    <property type="entry name" value="PROLINE_PEPTIDASE"/>
    <property type="match status" value="1"/>
</dbReference>
<evidence type="ECO:0000256" key="4">
    <source>
        <dbReference type="ARBA" id="ARBA00022997"/>
    </source>
</evidence>
<feature type="binding site" evidence="7">
    <location>
        <position position="416"/>
    </location>
    <ligand>
        <name>Mn(2+)</name>
        <dbReference type="ChEBI" id="CHEBI:29035"/>
        <label>1</label>
    </ligand>
</feature>
<dbReference type="RefSeq" id="WP_147891424.1">
    <property type="nucleotide sequence ID" value="NZ_VRTS01000004.1"/>
</dbReference>
<evidence type="ECO:0000256" key="7">
    <source>
        <dbReference type="HAMAP-Rule" id="MF_01279"/>
    </source>
</evidence>
<feature type="binding site" evidence="7">
    <location>
        <position position="416"/>
    </location>
    <ligand>
        <name>Mn(2+)</name>
        <dbReference type="ChEBI" id="CHEBI:29035"/>
        <label>2</label>
    </ligand>
</feature>
<dbReference type="InterPro" id="IPR029149">
    <property type="entry name" value="Creatin/AminoP/Spt16_N"/>
</dbReference>
<dbReference type="GO" id="GO:0102009">
    <property type="term" value="F:proline dipeptidase activity"/>
    <property type="evidence" value="ECO:0007669"/>
    <property type="project" value="UniProtKB-EC"/>
</dbReference>
<keyword evidence="11" id="KW-1185">Reference proteome</keyword>
<evidence type="ECO:0000256" key="5">
    <source>
        <dbReference type="ARBA" id="ARBA00023049"/>
    </source>
</evidence>
<dbReference type="InterPro" id="IPR052433">
    <property type="entry name" value="X-Pro_dipept-like"/>
</dbReference>